<keyword evidence="3" id="KW-1185">Reference proteome</keyword>
<proteinExistence type="predicted"/>
<keyword evidence="1" id="KW-0472">Membrane</keyword>
<accession>A0A3S2Z6V8</accession>
<dbReference type="EMBL" id="SADE01000002">
    <property type="protein sequence ID" value="RVU35983.1"/>
    <property type="molecule type" value="Genomic_DNA"/>
</dbReference>
<organism evidence="2 3">
    <name type="scientific">Hwanghaeella grinnelliae</name>
    <dbReference type="NCBI Taxonomy" id="2500179"/>
    <lineage>
        <taxon>Bacteria</taxon>
        <taxon>Pseudomonadati</taxon>
        <taxon>Pseudomonadota</taxon>
        <taxon>Alphaproteobacteria</taxon>
        <taxon>Rhodospirillales</taxon>
        <taxon>Rhodospirillaceae</taxon>
        <taxon>Hwanghaeella</taxon>
    </lineage>
</organism>
<evidence type="ECO:0000313" key="3">
    <source>
        <dbReference type="Proteomes" id="UP000287447"/>
    </source>
</evidence>
<comment type="caution">
    <text evidence="2">The sequence shown here is derived from an EMBL/GenBank/DDBJ whole genome shotgun (WGS) entry which is preliminary data.</text>
</comment>
<sequence>MSRIFEHITTGIYTVILLVLLGGAALLVMGGILMIPLAFPLMTVGGVFVVVIWFGSAWLSKKRKKSKLRHTLKRECGERG</sequence>
<reference evidence="3" key="1">
    <citation type="submission" date="2019-01" db="EMBL/GenBank/DDBJ databases">
        <title>Gri0909 isolated from a small marine red alga.</title>
        <authorList>
            <person name="Kim J."/>
            <person name="Jeong S.E."/>
            <person name="Jeon C.O."/>
        </authorList>
    </citation>
    <scope>NUCLEOTIDE SEQUENCE [LARGE SCALE GENOMIC DNA]</scope>
    <source>
        <strain evidence="3">Gri0909</strain>
    </source>
</reference>
<evidence type="ECO:0000256" key="1">
    <source>
        <dbReference type="SAM" id="Phobius"/>
    </source>
</evidence>
<keyword evidence="1" id="KW-1133">Transmembrane helix</keyword>
<dbReference type="Proteomes" id="UP000287447">
    <property type="component" value="Unassembled WGS sequence"/>
</dbReference>
<feature type="transmembrane region" description="Helical" evidence="1">
    <location>
        <begin position="12"/>
        <end position="35"/>
    </location>
</feature>
<feature type="transmembrane region" description="Helical" evidence="1">
    <location>
        <begin position="41"/>
        <end position="59"/>
    </location>
</feature>
<dbReference type="RefSeq" id="WP_127765460.1">
    <property type="nucleotide sequence ID" value="NZ_SADE01000002.1"/>
</dbReference>
<dbReference type="AlphaFoldDB" id="A0A3S2Z6V8"/>
<gene>
    <name evidence="2" type="ORF">EOI86_12090</name>
</gene>
<protein>
    <submittedName>
        <fullName evidence="2">Uncharacterized protein</fullName>
    </submittedName>
</protein>
<evidence type="ECO:0000313" key="2">
    <source>
        <dbReference type="EMBL" id="RVU35983.1"/>
    </source>
</evidence>
<keyword evidence="1" id="KW-0812">Transmembrane</keyword>
<name>A0A3S2Z6V8_9PROT</name>